<dbReference type="PANTHER" id="PTHR35848:SF6">
    <property type="entry name" value="CUPIN TYPE-2 DOMAIN-CONTAINING PROTEIN"/>
    <property type="match status" value="1"/>
</dbReference>
<dbReference type="OrthoDB" id="9797047at2"/>
<evidence type="ECO:0000256" key="1">
    <source>
        <dbReference type="ARBA" id="ARBA00022723"/>
    </source>
</evidence>
<dbReference type="InterPro" id="IPR013096">
    <property type="entry name" value="Cupin_2"/>
</dbReference>
<dbReference type="STRING" id="1141106.GCA_000308095_00936"/>
<gene>
    <name evidence="3" type="ORF">NCTC11048_00509</name>
</gene>
<feature type="domain" description="Cupin type-2" evidence="2">
    <location>
        <begin position="37"/>
        <end position="104"/>
    </location>
</feature>
<dbReference type="AlphaFoldDB" id="A0A380G3E6"/>
<dbReference type="EMBL" id="UHDP01000003">
    <property type="protein sequence ID" value="SUM45525.1"/>
    <property type="molecule type" value="Genomic_DNA"/>
</dbReference>
<reference evidence="3 4" key="1">
    <citation type="submission" date="2018-06" db="EMBL/GenBank/DDBJ databases">
        <authorList>
            <consortium name="Pathogen Informatics"/>
            <person name="Doyle S."/>
        </authorList>
    </citation>
    <scope>NUCLEOTIDE SEQUENCE [LARGE SCALE GENOMIC DNA]</scope>
    <source>
        <strain evidence="4">NCTC 11048</strain>
    </source>
</reference>
<name>A0A380G3E6_STAIN</name>
<dbReference type="InterPro" id="IPR051610">
    <property type="entry name" value="GPI/OXD"/>
</dbReference>
<protein>
    <submittedName>
        <fullName evidence="3">Uncharacterized conserved protein, contains double-stranded beta-helix domain</fullName>
    </submittedName>
</protein>
<sequence>MSQANQRFFNMKELEAFSDEAAKKTIFYQSEHSAGAVWCLKPGQTLPCHTHQNADDVWIVLRGEGTFYTNNHEKKTIKAGDIFVSLPGDAHGMTNTGDKDFVMLGFATPMPLDFIPYEESSI</sequence>
<dbReference type="CDD" id="cd07008">
    <property type="entry name" value="cupin_yp_001338853-like"/>
    <property type="match status" value="1"/>
</dbReference>
<dbReference type="Pfam" id="PF07883">
    <property type="entry name" value="Cupin_2"/>
    <property type="match status" value="1"/>
</dbReference>
<dbReference type="InterPro" id="IPR011051">
    <property type="entry name" value="RmlC_Cupin_sf"/>
</dbReference>
<dbReference type="RefSeq" id="WP_019168813.1">
    <property type="nucleotide sequence ID" value="NZ_CAIB01000176.1"/>
</dbReference>
<accession>A0A380G3E6</accession>
<dbReference type="InterPro" id="IPR014710">
    <property type="entry name" value="RmlC-like_jellyroll"/>
</dbReference>
<evidence type="ECO:0000313" key="3">
    <source>
        <dbReference type="EMBL" id="SUM45525.1"/>
    </source>
</evidence>
<keyword evidence="1" id="KW-0479">Metal-binding</keyword>
<dbReference type="Proteomes" id="UP000255549">
    <property type="component" value="Unassembled WGS sequence"/>
</dbReference>
<dbReference type="SUPFAM" id="SSF51182">
    <property type="entry name" value="RmlC-like cupins"/>
    <property type="match status" value="1"/>
</dbReference>
<evidence type="ECO:0000259" key="2">
    <source>
        <dbReference type="Pfam" id="PF07883"/>
    </source>
</evidence>
<keyword evidence="4" id="KW-1185">Reference proteome</keyword>
<dbReference type="Gene3D" id="2.60.120.10">
    <property type="entry name" value="Jelly Rolls"/>
    <property type="match status" value="1"/>
</dbReference>
<organism evidence="3 4">
    <name type="scientific">Staphylococcus intermedius NCTC 11048</name>
    <dbReference type="NCBI Taxonomy" id="1141106"/>
    <lineage>
        <taxon>Bacteria</taxon>
        <taxon>Bacillati</taxon>
        <taxon>Bacillota</taxon>
        <taxon>Bacilli</taxon>
        <taxon>Bacillales</taxon>
        <taxon>Staphylococcaceae</taxon>
        <taxon>Staphylococcus</taxon>
        <taxon>Staphylococcus intermedius group</taxon>
    </lineage>
</organism>
<dbReference type="GO" id="GO:0046872">
    <property type="term" value="F:metal ion binding"/>
    <property type="evidence" value="ECO:0007669"/>
    <property type="project" value="UniProtKB-KW"/>
</dbReference>
<evidence type="ECO:0000313" key="4">
    <source>
        <dbReference type="Proteomes" id="UP000255549"/>
    </source>
</evidence>
<proteinExistence type="predicted"/>
<dbReference type="PANTHER" id="PTHR35848">
    <property type="entry name" value="OXALATE-BINDING PROTEIN"/>
    <property type="match status" value="1"/>
</dbReference>